<protein>
    <recommendedName>
        <fullName evidence="3">BTB domain-containing protein</fullName>
    </recommendedName>
</protein>
<dbReference type="AlphaFoldDB" id="A0AAD4LNH9"/>
<accession>A0AAD4LNH9</accession>
<evidence type="ECO:0000313" key="2">
    <source>
        <dbReference type="Proteomes" id="UP001201163"/>
    </source>
</evidence>
<evidence type="ECO:0000313" key="1">
    <source>
        <dbReference type="EMBL" id="KAH8996869.1"/>
    </source>
</evidence>
<dbReference type="EMBL" id="JAKELL010000008">
    <property type="protein sequence ID" value="KAH8996869.1"/>
    <property type="molecule type" value="Genomic_DNA"/>
</dbReference>
<keyword evidence="2" id="KW-1185">Reference proteome</keyword>
<evidence type="ECO:0008006" key="3">
    <source>
        <dbReference type="Google" id="ProtNLM"/>
    </source>
</evidence>
<comment type="caution">
    <text evidence="1">The sequence shown here is derived from an EMBL/GenBank/DDBJ whole genome shotgun (WGS) entry which is preliminary data.</text>
</comment>
<reference evidence="1" key="1">
    <citation type="submission" date="2022-01" db="EMBL/GenBank/DDBJ databases">
        <title>Comparative genomics reveals a dynamic genome evolution in the ectomycorrhizal milk-cap (Lactarius) mushrooms.</title>
        <authorList>
            <consortium name="DOE Joint Genome Institute"/>
            <person name="Lebreton A."/>
            <person name="Tang N."/>
            <person name="Kuo A."/>
            <person name="LaButti K."/>
            <person name="Drula E."/>
            <person name="Barry K."/>
            <person name="Clum A."/>
            <person name="Lipzen A."/>
            <person name="Mousain D."/>
            <person name="Ng V."/>
            <person name="Wang R."/>
            <person name="Wang X."/>
            <person name="Dai Y."/>
            <person name="Henrissat B."/>
            <person name="Grigoriev I.V."/>
            <person name="Guerin-Laguette A."/>
            <person name="Yu F."/>
            <person name="Martin F.M."/>
        </authorList>
    </citation>
    <scope>NUCLEOTIDE SEQUENCE</scope>
    <source>
        <strain evidence="1">QP</strain>
    </source>
</reference>
<dbReference type="Proteomes" id="UP001201163">
    <property type="component" value="Unassembled WGS sequence"/>
</dbReference>
<gene>
    <name evidence="1" type="ORF">EDB92DRAFT_1942487</name>
</gene>
<proteinExistence type="predicted"/>
<name>A0AAD4LNH9_9AGAM</name>
<organism evidence="1 2">
    <name type="scientific">Lactarius akahatsu</name>
    <dbReference type="NCBI Taxonomy" id="416441"/>
    <lineage>
        <taxon>Eukaryota</taxon>
        <taxon>Fungi</taxon>
        <taxon>Dikarya</taxon>
        <taxon>Basidiomycota</taxon>
        <taxon>Agaricomycotina</taxon>
        <taxon>Agaricomycetes</taxon>
        <taxon>Russulales</taxon>
        <taxon>Russulaceae</taxon>
        <taxon>Lactarius</taxon>
    </lineage>
</organism>
<sequence length="168" mass="18706">MDEQRLTLLVVPHNVILTVVPIPANGVTKPTPPPPALVDGSFYCVHRFLFSRDSVHISARLGTRDHEALTPVVSPGDVEREIFEALLSVIYPKDFEEHNASYQQWKSLAMRQGFASIRKLAKFINPPTPHDWLMLARINAVGQWILGFDCAVRESSASQSDSGLPDAY</sequence>